<dbReference type="OrthoDB" id="10266080at2759"/>
<protein>
    <recommendedName>
        <fullName evidence="1">cDENN domain-containing protein</fullName>
    </recommendedName>
</protein>
<dbReference type="RefSeq" id="XP_001327084.1">
    <property type="nucleotide sequence ID" value="XM_001327049.1"/>
</dbReference>
<organism evidence="2 3">
    <name type="scientific">Trichomonas vaginalis (strain ATCC PRA-98 / G3)</name>
    <dbReference type="NCBI Taxonomy" id="412133"/>
    <lineage>
        <taxon>Eukaryota</taxon>
        <taxon>Metamonada</taxon>
        <taxon>Parabasalia</taxon>
        <taxon>Trichomonadida</taxon>
        <taxon>Trichomonadidae</taxon>
        <taxon>Trichomonas</taxon>
    </lineage>
</organism>
<keyword evidence="3" id="KW-1185">Reference proteome</keyword>
<dbReference type="KEGG" id="tva:4772860"/>
<gene>
    <name evidence="2" type="ORF">TVAG_411270</name>
</gene>
<dbReference type="InterPro" id="IPR051942">
    <property type="entry name" value="DENN_domain_containing_2"/>
</dbReference>
<dbReference type="VEuPathDB" id="TrichDB:TVAG_411270"/>
<dbReference type="InterPro" id="IPR043153">
    <property type="entry name" value="DENN_C"/>
</dbReference>
<dbReference type="EMBL" id="DS113264">
    <property type="protein sequence ID" value="EAY14861.1"/>
    <property type="molecule type" value="Genomic_DNA"/>
</dbReference>
<dbReference type="PANTHER" id="PTHR15288">
    <property type="entry name" value="DENN DOMAIN-CONTAINING PROTEIN 2"/>
    <property type="match status" value="1"/>
</dbReference>
<accession>A2DXN2</accession>
<reference evidence="2" key="2">
    <citation type="journal article" date="2007" name="Science">
        <title>Draft genome sequence of the sexually transmitted pathogen Trichomonas vaginalis.</title>
        <authorList>
            <person name="Carlton J.M."/>
            <person name="Hirt R.P."/>
            <person name="Silva J.C."/>
            <person name="Delcher A.L."/>
            <person name="Schatz M."/>
            <person name="Zhao Q."/>
            <person name="Wortman J.R."/>
            <person name="Bidwell S.L."/>
            <person name="Alsmark U.C.M."/>
            <person name="Besteiro S."/>
            <person name="Sicheritz-Ponten T."/>
            <person name="Noel C.J."/>
            <person name="Dacks J.B."/>
            <person name="Foster P.G."/>
            <person name="Simillion C."/>
            <person name="Van de Peer Y."/>
            <person name="Miranda-Saavedra D."/>
            <person name="Barton G.J."/>
            <person name="Westrop G.D."/>
            <person name="Mueller S."/>
            <person name="Dessi D."/>
            <person name="Fiori P.L."/>
            <person name="Ren Q."/>
            <person name="Paulsen I."/>
            <person name="Zhang H."/>
            <person name="Bastida-Corcuera F.D."/>
            <person name="Simoes-Barbosa A."/>
            <person name="Brown M.T."/>
            <person name="Hayes R.D."/>
            <person name="Mukherjee M."/>
            <person name="Okumura C.Y."/>
            <person name="Schneider R."/>
            <person name="Smith A.J."/>
            <person name="Vanacova S."/>
            <person name="Villalvazo M."/>
            <person name="Haas B.J."/>
            <person name="Pertea M."/>
            <person name="Feldblyum T.V."/>
            <person name="Utterback T.R."/>
            <person name="Shu C.L."/>
            <person name="Osoegawa K."/>
            <person name="de Jong P.J."/>
            <person name="Hrdy I."/>
            <person name="Horvathova L."/>
            <person name="Zubacova Z."/>
            <person name="Dolezal P."/>
            <person name="Malik S.B."/>
            <person name="Logsdon J.M. Jr."/>
            <person name="Henze K."/>
            <person name="Gupta A."/>
            <person name="Wang C.C."/>
            <person name="Dunne R.L."/>
            <person name="Upcroft J.A."/>
            <person name="Upcroft P."/>
            <person name="White O."/>
            <person name="Salzberg S.L."/>
            <person name="Tang P."/>
            <person name="Chiu C.-H."/>
            <person name="Lee Y.-S."/>
            <person name="Embley T.M."/>
            <person name="Coombs G.H."/>
            <person name="Mottram J.C."/>
            <person name="Tachezy J."/>
            <person name="Fraser-Liggett C.M."/>
            <person name="Johnson P.J."/>
        </authorList>
    </citation>
    <scope>NUCLEOTIDE SEQUENCE [LARGE SCALE GENOMIC DNA]</scope>
    <source>
        <strain evidence="2">G3</strain>
    </source>
</reference>
<dbReference type="Gene3D" id="3.40.50.11500">
    <property type="match status" value="1"/>
</dbReference>
<dbReference type="InParanoid" id="A2DXN2"/>
<dbReference type="AlphaFoldDB" id="A2DXN2"/>
<dbReference type="eggNOG" id="KOG3569">
    <property type="taxonomic scope" value="Eukaryota"/>
</dbReference>
<name>A2DXN2_TRIV3</name>
<sequence length="508" mass="57875">MSDFVPNDSEFKNSWDIAAPIFDHFFIIGPNDLDSIDNPTNLYHYPDVEADINFGNLIFPEGCSAGTRNFASNRAVKSEIGKPNQILDTFIYYKMEGTAPFFVYACIIKCCPFTYPAVSKNSEYLIKQMQQYRDNHTDVPEFKCAFLFCTSHPFHDLFFGLIDTLINIEYQTRNTVINLKMLNENAPVPTNVTPDNYWPLSTVSVREAFLTALYNTILPVFDETIAIRFNYSNVPPFAWKMPKREEIAYSPSAVGYDLIMSWISVDQYIRLLESIMLGSYVLVIGDNFANITKTVSFLPTIIMPFIWTSVIVSFVPESMLEYLDSPVPYIYGAFTKNIKGRNINENTVVVYIDEKRLDFPPTEIKIPGYLDLKSKLEQPINHLKTKMNFETMMKILKITSGHIYDNITKKMEQTLECRLDAPNPGTHFHDKKFLDLYTGEEREFIKELMGSQNFDCIVSKLCLINTGLNLGKGSTLSGLGEWGASIENKSSPGKKNPALLLNIFDPYA</sequence>
<dbReference type="InterPro" id="IPR001194">
    <property type="entry name" value="cDENN_dom"/>
</dbReference>
<dbReference type="SMART" id="SM00799">
    <property type="entry name" value="DENN"/>
    <property type="match status" value="1"/>
</dbReference>
<dbReference type="Proteomes" id="UP000001542">
    <property type="component" value="Unassembled WGS sequence"/>
</dbReference>
<reference evidence="2" key="1">
    <citation type="submission" date="2006-10" db="EMBL/GenBank/DDBJ databases">
        <authorList>
            <person name="Amadeo P."/>
            <person name="Zhao Q."/>
            <person name="Wortman J."/>
            <person name="Fraser-Liggett C."/>
            <person name="Carlton J."/>
        </authorList>
    </citation>
    <scope>NUCLEOTIDE SEQUENCE</scope>
    <source>
        <strain evidence="2">G3</strain>
    </source>
</reference>
<dbReference type="PANTHER" id="PTHR15288:SF0">
    <property type="entry name" value="UDENN DOMAIN-CONTAINING PROTEIN"/>
    <property type="match status" value="1"/>
</dbReference>
<evidence type="ECO:0000313" key="2">
    <source>
        <dbReference type="EMBL" id="EAY14861.1"/>
    </source>
</evidence>
<dbReference type="Pfam" id="PF02141">
    <property type="entry name" value="DENN"/>
    <property type="match status" value="1"/>
</dbReference>
<feature type="domain" description="cDENN" evidence="1">
    <location>
        <begin position="143"/>
        <end position="355"/>
    </location>
</feature>
<evidence type="ECO:0000259" key="1">
    <source>
        <dbReference type="SMART" id="SM00799"/>
    </source>
</evidence>
<evidence type="ECO:0000313" key="3">
    <source>
        <dbReference type="Proteomes" id="UP000001542"/>
    </source>
</evidence>
<dbReference type="VEuPathDB" id="TrichDB:TVAGG3_0047680"/>
<proteinExistence type="predicted"/>